<organism evidence="1 2">
    <name type="scientific">Glacieibacterium arshaanense</name>
    <dbReference type="NCBI Taxonomy" id="2511025"/>
    <lineage>
        <taxon>Bacteria</taxon>
        <taxon>Pseudomonadati</taxon>
        <taxon>Pseudomonadota</taxon>
        <taxon>Alphaproteobacteria</taxon>
        <taxon>Sphingomonadales</taxon>
        <taxon>Sphingosinicellaceae</taxon>
        <taxon>Glacieibacterium</taxon>
    </lineage>
</organism>
<gene>
    <name evidence="1" type="ORF">EUV02_02720</name>
</gene>
<dbReference type="Proteomes" id="UP000297737">
    <property type="component" value="Unassembled WGS sequence"/>
</dbReference>
<comment type="caution">
    <text evidence="1">The sequence shown here is derived from an EMBL/GenBank/DDBJ whole genome shotgun (WGS) entry which is preliminary data.</text>
</comment>
<proteinExistence type="predicted"/>
<evidence type="ECO:0000313" key="2">
    <source>
        <dbReference type="Proteomes" id="UP000297737"/>
    </source>
</evidence>
<dbReference type="AlphaFoldDB" id="A0A4Y9EQP8"/>
<protein>
    <submittedName>
        <fullName evidence="1">Uncharacterized protein</fullName>
    </submittedName>
</protein>
<dbReference type="EMBL" id="SIHO01000001">
    <property type="protein sequence ID" value="TFU05951.1"/>
    <property type="molecule type" value="Genomic_DNA"/>
</dbReference>
<accession>A0A4Y9EQP8</accession>
<evidence type="ECO:0000313" key="1">
    <source>
        <dbReference type="EMBL" id="TFU05951.1"/>
    </source>
</evidence>
<keyword evidence="2" id="KW-1185">Reference proteome</keyword>
<name>A0A4Y9EQP8_9SPHN</name>
<reference evidence="1 2" key="1">
    <citation type="submission" date="2019-02" db="EMBL/GenBank/DDBJ databases">
        <title>Polymorphobacter sp. isolated from the lake at the Tibet of China.</title>
        <authorList>
            <person name="Li A."/>
        </authorList>
    </citation>
    <scope>NUCLEOTIDE SEQUENCE [LARGE SCALE GENOMIC DNA]</scope>
    <source>
        <strain evidence="1 2">DJ1R-1</strain>
    </source>
</reference>
<sequence length="144" mass="15951">MLSSSALLIGLNDQSATQNIDPVTRHQMAIQIAAADERKPSVTIIEMLEATLSQDACVSDISLWDRRYAFGLNDSDALSTDKINFSLKRVHAGAPGDQKILTYRLFPELDDSEFDRVDGYYVPSIQRVKVTYCGPNRSRSPQGA</sequence>